<dbReference type="Proteomes" id="UP000754226">
    <property type="component" value="Unassembled WGS sequence"/>
</dbReference>
<protein>
    <submittedName>
        <fullName evidence="6">Translocation/assembly module TamB domain-containing protein</fullName>
    </submittedName>
</protein>
<evidence type="ECO:0000259" key="5">
    <source>
        <dbReference type="Pfam" id="PF04357"/>
    </source>
</evidence>
<dbReference type="PANTHER" id="PTHR36985:SF1">
    <property type="entry name" value="TRANSLOCATION AND ASSEMBLY MODULE SUBUNIT TAMB"/>
    <property type="match status" value="1"/>
</dbReference>
<feature type="domain" description="Translocation and assembly module TamB C-terminal" evidence="5">
    <location>
        <begin position="1100"/>
        <end position="1439"/>
    </location>
</feature>
<dbReference type="Pfam" id="PF04357">
    <property type="entry name" value="TamB"/>
    <property type="match status" value="1"/>
</dbReference>
<dbReference type="GO" id="GO:0005886">
    <property type="term" value="C:plasma membrane"/>
    <property type="evidence" value="ECO:0007669"/>
    <property type="project" value="InterPro"/>
</dbReference>
<comment type="caution">
    <text evidence="6">The sequence shown here is derived from an EMBL/GenBank/DDBJ whole genome shotgun (WGS) entry which is preliminary data.</text>
</comment>
<evidence type="ECO:0000313" key="6">
    <source>
        <dbReference type="EMBL" id="MBS5518902.1"/>
    </source>
</evidence>
<keyword evidence="4" id="KW-0472">Membrane</keyword>
<evidence type="ECO:0000256" key="2">
    <source>
        <dbReference type="ARBA" id="ARBA00022692"/>
    </source>
</evidence>
<gene>
    <name evidence="6" type="ORF">KHX13_00940</name>
</gene>
<comment type="subcellular location">
    <subcellularLocation>
        <location evidence="1">Membrane</location>
        <topology evidence="1">Single-pass membrane protein</topology>
    </subcellularLocation>
</comment>
<reference evidence="6" key="1">
    <citation type="submission" date="2021-02" db="EMBL/GenBank/DDBJ databases">
        <title>Infant gut strain persistence is associated with maternal origin, phylogeny, and functional potential including surface adhesion and iron acquisition.</title>
        <authorList>
            <person name="Lou Y.C."/>
        </authorList>
    </citation>
    <scope>NUCLEOTIDE SEQUENCE</scope>
    <source>
        <strain evidence="6">L3_106_000M1_dasL3_106_000M1_concoct_15</strain>
    </source>
</reference>
<dbReference type="GO" id="GO:0009306">
    <property type="term" value="P:protein secretion"/>
    <property type="evidence" value="ECO:0007669"/>
    <property type="project" value="InterPro"/>
</dbReference>
<evidence type="ECO:0000256" key="4">
    <source>
        <dbReference type="ARBA" id="ARBA00023136"/>
    </source>
</evidence>
<evidence type="ECO:0000256" key="3">
    <source>
        <dbReference type="ARBA" id="ARBA00022989"/>
    </source>
</evidence>
<evidence type="ECO:0000256" key="1">
    <source>
        <dbReference type="ARBA" id="ARBA00004167"/>
    </source>
</evidence>
<dbReference type="InterPro" id="IPR007452">
    <property type="entry name" value="TamB_C"/>
</dbReference>
<dbReference type="EMBL" id="JAGZCZ010000001">
    <property type="protein sequence ID" value="MBS5518902.1"/>
    <property type="molecule type" value="Genomic_DNA"/>
</dbReference>
<sequence>MRPKWKKRLPFLLLVIPALYVGTFKVLMPRVLPTVRPMVEETAAQYINGKLHIDRIEISPDLTFRIKNSAVYDRAGILVAKIPEVAVRINPLNLLVGHGVARMVSLVAINDPTVYMVMDSSDRWNVENLVKKSESSSEDFRGLVTVNRGTIQLSTPYGTWHVSASGSLDLAHNPIYGLDVDLVTEKGETLQLTGSIKSDGTGEVSASTEALCVTPYAALAAHYAPITDLEGTLSKLSITWRNDDQESKLSGSVMADSLSLSVHKDNLLLPLTAAGTVHFDNKDLDFTNFTVSLDGSAVTLNGGLDLTDAQSPVFHQFAVKTDDFDLEAIPLDLPLSGRVTASASLDGSFDRLLAAGTVDSPALTVKGYEIDNLHLPLSAQGSQVNVTDGTFHLAGGKGTLTASYDTQDHTFAATLKSEDLDLGAAVPDAESIILSGDLYAEGRYDDDLFARVLSDDLSLTGHGLSLTHVDLGAVYEKGRLTLDRFAADSDDGGAVTGSGSLEGSALKGDFYVTNLSVGPILASFGEEGEGFLSAHMMLEGTTDAPEGTAAFSIKDASFKGFVAKEAHGLVSWKDRVVRLTKVELDPPQGRHELDGSIVLTGDDPQLDLTVVTTGVRLEPFSDAFDLPLPVTGNLTNTVRVTGTLKNPDISGHVRAYDGSVNKFLVDELSGDYSVTDGAVTLKNFKLQALTSTATFAGTIAKNGDLALGIDAYGIMLQRLPWLKEAASLQGSVDFNGAVGGNLSNPLFTGVLSSNSVIINGEEFTGLALSIDSTGGKINELEGSFQQKSGGDYFLSAHIDLLNHYYQWKAEVERGNVRSLLQMGGYDLAIDGFLSGTIALNPNGRRTGLAIKGKVEDGKVQGVPFDSADFDIFGHLGVWHINQLQARENGGGLFAAQGEVDMKNKTLDLEVAANGISPKILTVSLDDPPEIGGALNMAAQVKGPFDDPNGNFSLEVTGGSVSGVTFDSLYGMATLRDGMFTLNQFLVQRGIYKLSAYGTLPLDLLRAKENRRNPDARMNLDLHLDNANLDILPTLTKYVQWASGPMKGTLNVSGTLEDYTLDGAVHLDDGTIKLRGMDNTIDHVKLDTEFAGTKVNLKELSATIGDDGSVMASGSYELHGGESPYALTAAIRSVFIDSRQIGGKVNGDISVTQKNGMPFVSGTLNLEDLYIGLTSVPSFGSGGSPIGLDFTVDLGEKMHLHTASFYDIWGGGKIHFGGTTADPDITGAINLTKGTLNYLNTPFRMGRNIVMWPERGTFTPHLDMKAFTRLGQYMILATIEGPLSMDGLQVHLKSDPPKDENTLKRFLTLKTDNADLTNNDWMGLIDAGIQLSYLSDVEDAIKQALQLDELRVYSGSLQSGIGFSVDAKRANEVIGDDRRQYNWLVAKSFGDKLRLGYTASFDGEDSSIFAEYFLNRRLNLSVSVDEENRAWYGVQYHTRF</sequence>
<organism evidence="6 7">
    <name type="scientific">Acidaminococcus intestini</name>
    <dbReference type="NCBI Taxonomy" id="187327"/>
    <lineage>
        <taxon>Bacteria</taxon>
        <taxon>Bacillati</taxon>
        <taxon>Bacillota</taxon>
        <taxon>Negativicutes</taxon>
        <taxon>Acidaminococcales</taxon>
        <taxon>Acidaminococcaceae</taxon>
        <taxon>Acidaminococcus</taxon>
    </lineage>
</organism>
<evidence type="ECO:0000313" key="7">
    <source>
        <dbReference type="Proteomes" id="UP000754226"/>
    </source>
</evidence>
<keyword evidence="3" id="KW-1133">Transmembrane helix</keyword>
<dbReference type="PANTHER" id="PTHR36985">
    <property type="entry name" value="TRANSLOCATION AND ASSEMBLY MODULE SUBUNIT TAMB"/>
    <property type="match status" value="1"/>
</dbReference>
<accession>A0A943I3I6</accession>
<proteinExistence type="predicted"/>
<name>A0A943I3I6_9FIRM</name>
<keyword evidence="2" id="KW-0812">Transmembrane</keyword>